<protein>
    <recommendedName>
        <fullName evidence="2">DUF4401 domain-containing protein</fullName>
    </recommendedName>
</protein>
<evidence type="ECO:0000313" key="4">
    <source>
        <dbReference type="Proteomes" id="UP000623842"/>
    </source>
</evidence>
<sequence>MSASHHTLWQQLKAQHLVQGEAPILEATSPWFVKSMLAFVGWLGALFIMLFVFSAFPSLIDNPKICFILSVPLFLLSYFILTKPNNDFFEHVALAISFAAQGLVLFALYEWLSNSTFLILFAILQGVLVLLMPNLLHRIFSTLVASLCVSFYLLDLGASQVVTSMLAIPLVWLCLNEFRYQSKYSLISGLVYGLSLSILFLQLADVFVSSQALGIYKDVRPWSISPWDSRLLYVIAMFYSVWKLLQVVPLNQHDKWFRLVFAVTGIFTLLSLNAQGIGLGIVMLMLGFARSNRILITLGILALMLYCSAYYYQMQETLLVKSAILMAIAIFAFICRWLLNHFAPASRER</sequence>
<feature type="transmembrane region" description="Helical" evidence="1">
    <location>
        <begin position="184"/>
        <end position="210"/>
    </location>
</feature>
<keyword evidence="1" id="KW-0472">Membrane</keyword>
<reference evidence="3" key="2">
    <citation type="submission" date="2020-09" db="EMBL/GenBank/DDBJ databases">
        <authorList>
            <person name="Sun Q."/>
            <person name="Kim S."/>
        </authorList>
    </citation>
    <scope>NUCLEOTIDE SEQUENCE</scope>
    <source>
        <strain evidence="3">KCTC 42731</strain>
    </source>
</reference>
<feature type="transmembrane region" description="Helical" evidence="1">
    <location>
        <begin position="318"/>
        <end position="339"/>
    </location>
</feature>
<feature type="transmembrane region" description="Helical" evidence="1">
    <location>
        <begin position="143"/>
        <end position="172"/>
    </location>
</feature>
<proteinExistence type="predicted"/>
<keyword evidence="1" id="KW-1133">Transmembrane helix</keyword>
<feature type="transmembrane region" description="Helical" evidence="1">
    <location>
        <begin position="36"/>
        <end position="56"/>
    </location>
</feature>
<name>A0A919EK96_9GAMM</name>
<gene>
    <name evidence="3" type="ORF">GCM10017161_16870</name>
</gene>
<dbReference type="AlphaFoldDB" id="A0A919EK96"/>
<evidence type="ECO:0000259" key="2">
    <source>
        <dbReference type="Pfam" id="PF14351"/>
    </source>
</evidence>
<dbReference type="InterPro" id="IPR025513">
    <property type="entry name" value="DUF4401"/>
</dbReference>
<keyword evidence="4" id="KW-1185">Reference proteome</keyword>
<dbReference type="RefSeq" id="WP_189769186.1">
    <property type="nucleotide sequence ID" value="NZ_BNCK01000003.1"/>
</dbReference>
<feature type="domain" description="DUF4401" evidence="2">
    <location>
        <begin position="30"/>
        <end position="340"/>
    </location>
</feature>
<feature type="transmembrane region" description="Helical" evidence="1">
    <location>
        <begin position="62"/>
        <end position="81"/>
    </location>
</feature>
<evidence type="ECO:0000313" key="3">
    <source>
        <dbReference type="EMBL" id="GHF89634.1"/>
    </source>
</evidence>
<feature type="transmembrane region" description="Helical" evidence="1">
    <location>
        <begin position="294"/>
        <end position="312"/>
    </location>
</feature>
<dbReference type="Pfam" id="PF14351">
    <property type="entry name" value="DUF4401"/>
    <property type="match status" value="1"/>
</dbReference>
<keyword evidence="1" id="KW-0812">Transmembrane</keyword>
<evidence type="ECO:0000256" key="1">
    <source>
        <dbReference type="SAM" id="Phobius"/>
    </source>
</evidence>
<dbReference type="EMBL" id="BNCK01000003">
    <property type="protein sequence ID" value="GHF89634.1"/>
    <property type="molecule type" value="Genomic_DNA"/>
</dbReference>
<dbReference type="Proteomes" id="UP000623842">
    <property type="component" value="Unassembled WGS sequence"/>
</dbReference>
<reference evidence="3" key="1">
    <citation type="journal article" date="2014" name="Int. J. Syst. Evol. Microbiol.">
        <title>Complete genome sequence of Corynebacterium casei LMG S-19264T (=DSM 44701T), isolated from a smear-ripened cheese.</title>
        <authorList>
            <consortium name="US DOE Joint Genome Institute (JGI-PGF)"/>
            <person name="Walter F."/>
            <person name="Albersmeier A."/>
            <person name="Kalinowski J."/>
            <person name="Ruckert C."/>
        </authorList>
    </citation>
    <scope>NUCLEOTIDE SEQUENCE</scope>
    <source>
        <strain evidence="3">KCTC 42731</strain>
    </source>
</reference>
<accession>A0A919EK96</accession>
<comment type="caution">
    <text evidence="3">The sequence shown here is derived from an EMBL/GenBank/DDBJ whole genome shotgun (WGS) entry which is preliminary data.</text>
</comment>
<organism evidence="3 4">
    <name type="scientific">Thalassotalea marina</name>
    <dbReference type="NCBI Taxonomy" id="1673741"/>
    <lineage>
        <taxon>Bacteria</taxon>
        <taxon>Pseudomonadati</taxon>
        <taxon>Pseudomonadota</taxon>
        <taxon>Gammaproteobacteria</taxon>
        <taxon>Alteromonadales</taxon>
        <taxon>Colwelliaceae</taxon>
        <taxon>Thalassotalea</taxon>
    </lineage>
</organism>
<feature type="transmembrane region" description="Helical" evidence="1">
    <location>
        <begin position="256"/>
        <end position="282"/>
    </location>
</feature>
<feature type="transmembrane region" description="Helical" evidence="1">
    <location>
        <begin position="115"/>
        <end position="136"/>
    </location>
</feature>
<feature type="transmembrane region" description="Helical" evidence="1">
    <location>
        <begin position="88"/>
        <end position="109"/>
    </location>
</feature>
<feature type="transmembrane region" description="Helical" evidence="1">
    <location>
        <begin position="231"/>
        <end position="250"/>
    </location>
</feature>